<evidence type="ECO:0000256" key="4">
    <source>
        <dbReference type="ARBA" id="ARBA00022692"/>
    </source>
</evidence>
<dbReference type="InterPro" id="IPR008271">
    <property type="entry name" value="Ser/Thr_kinase_AS"/>
</dbReference>
<dbReference type="Gene3D" id="2.60.120.430">
    <property type="entry name" value="Galactose-binding lectin"/>
    <property type="match status" value="2"/>
</dbReference>
<feature type="domain" description="Protein kinase" evidence="15">
    <location>
        <begin position="489"/>
        <end position="771"/>
    </location>
</feature>
<proteinExistence type="predicted"/>
<dbReference type="FunFam" id="2.60.120.430:FF:000001">
    <property type="entry name" value="Receptor-like protein kinase FERONIA"/>
    <property type="match status" value="1"/>
</dbReference>
<dbReference type="Pfam" id="PF07714">
    <property type="entry name" value="PK_Tyr_Ser-Thr"/>
    <property type="match status" value="1"/>
</dbReference>
<evidence type="ECO:0000256" key="7">
    <source>
        <dbReference type="ARBA" id="ARBA00022777"/>
    </source>
</evidence>
<accession>A0AAV2EMN7</accession>
<feature type="signal peptide" evidence="14">
    <location>
        <begin position="1"/>
        <end position="18"/>
    </location>
</feature>
<dbReference type="PANTHER" id="PTHR47989">
    <property type="entry name" value="OS01G0750732 PROTEIN"/>
    <property type="match status" value="1"/>
</dbReference>
<evidence type="ECO:0000313" key="16">
    <source>
        <dbReference type="EMBL" id="CAL1387195.1"/>
    </source>
</evidence>
<dbReference type="PROSITE" id="PS50011">
    <property type="entry name" value="PROTEIN_KINASE_DOM"/>
    <property type="match status" value="1"/>
</dbReference>
<feature type="chain" id="PRO_5043696372" description="Protein kinase domain-containing protein" evidence="14">
    <location>
        <begin position="19"/>
        <end position="830"/>
    </location>
</feature>
<feature type="binding site" evidence="12">
    <location>
        <position position="517"/>
    </location>
    <ligand>
        <name>ATP</name>
        <dbReference type="ChEBI" id="CHEBI:30616"/>
    </ligand>
</feature>
<gene>
    <name evidence="16" type="ORF">LTRI10_LOCUS28193</name>
</gene>
<evidence type="ECO:0000256" key="1">
    <source>
        <dbReference type="ARBA" id="ARBA00004167"/>
    </source>
</evidence>
<evidence type="ECO:0000256" key="11">
    <source>
        <dbReference type="ARBA" id="ARBA00023180"/>
    </source>
</evidence>
<keyword evidence="8 12" id="KW-0067">ATP-binding</keyword>
<dbReference type="GO" id="GO:0016020">
    <property type="term" value="C:membrane"/>
    <property type="evidence" value="ECO:0007669"/>
    <property type="project" value="UniProtKB-SubCell"/>
</dbReference>
<evidence type="ECO:0000256" key="13">
    <source>
        <dbReference type="SAM" id="Phobius"/>
    </source>
</evidence>
<dbReference type="Pfam" id="PF12819">
    <property type="entry name" value="Malectin_like"/>
    <property type="match status" value="1"/>
</dbReference>
<dbReference type="InterPro" id="IPR017441">
    <property type="entry name" value="Protein_kinase_ATP_BS"/>
</dbReference>
<dbReference type="SUPFAM" id="SSF56112">
    <property type="entry name" value="Protein kinase-like (PK-like)"/>
    <property type="match status" value="1"/>
</dbReference>
<evidence type="ECO:0000259" key="15">
    <source>
        <dbReference type="PROSITE" id="PS50011"/>
    </source>
</evidence>
<keyword evidence="10 13" id="KW-0472">Membrane</keyword>
<evidence type="ECO:0000256" key="2">
    <source>
        <dbReference type="ARBA" id="ARBA00022527"/>
    </source>
</evidence>
<dbReference type="InterPro" id="IPR001245">
    <property type="entry name" value="Ser-Thr/Tyr_kinase_cat_dom"/>
</dbReference>
<protein>
    <recommendedName>
        <fullName evidence="15">Protein kinase domain-containing protein</fullName>
    </recommendedName>
</protein>
<dbReference type="PANTHER" id="PTHR47989:SF62">
    <property type="entry name" value="OS05G0423500 PROTEIN"/>
    <property type="match status" value="1"/>
</dbReference>
<sequence length="830" mass="91419">MVIGGSFKFLIWVASVSCLGSISLGGYVPPTNYLINCGSPTSASIGGRTFAADDYPSSILSTQQNISVAGPNSGSISAPYGSALYRTARVFTEPSRYTFSIKQSGRVWIRLHFFPFASGSYNLSTAHFSVAAQNFTLLKEYRSKADPEAREFSINVNSGNLVVNFAPLSGSFAFVNALEVFSIPGGLIPESAQMIASGSSQSLGNRALETVQRVNMGKTAVLPENDTLWRLWASDDKFIRHDYLAVNVTDFAAVSYKNRGPSNFTAPVSVYGTATRLNSDADPNTLANVTWHLGVDPGFDYLIRFHFCDILQPNPHPSFYFNVYVESWLVYKYLDLKNLTGYASGAPYSMDYIAGSVASDTLTISMGPPSSDNNPIAILNGLEVVKISNSKNSLDVLDVSSPKSSKSNARLKILLSAVGLFVIVVISGLAVFFICWKRRRFAKAKKGPFATYGGGTIYSTDYSNEAGFSTSKFDYRFPFYALQEATDNFSENLVLGAGGFGKVYKGVLKDDMMVAVKRATSQSQGIAEFRTEIELLSQFRHRHLVSLIGYCDERDEMIIVYEYMQNGNLKDHLYDSDNPSLSWRQRLEVCIGAAKGLHYLHTGTAKSIIHRDVKSANILLDENFMAKVADFGLSKTGPEIDQTHVSTAVKGSFGYLDPEYFLRLQLTEKSDVYSFGVVLFEVLCGRPVIDPSLPRENVNLVDYAVKNLKKGKLEEIVDPKIRDEIKPESVKKFVEIAEKCLADCGLYRPSMGDVLWNLECALQLQVNEEFVLQLDEEMPRSRHGNAQISPAKSFGTTVMGSTQLGDLADVSMSQVFAKLVSDSEELHLQK</sequence>
<dbReference type="SMART" id="SM00220">
    <property type="entry name" value="S_TKc"/>
    <property type="match status" value="1"/>
</dbReference>
<evidence type="ECO:0000256" key="10">
    <source>
        <dbReference type="ARBA" id="ARBA00023136"/>
    </source>
</evidence>
<keyword evidence="5 14" id="KW-0732">Signal</keyword>
<evidence type="ECO:0000256" key="12">
    <source>
        <dbReference type="PROSITE-ProRule" id="PRU10141"/>
    </source>
</evidence>
<keyword evidence="17" id="KW-1185">Reference proteome</keyword>
<dbReference type="GO" id="GO:0004674">
    <property type="term" value="F:protein serine/threonine kinase activity"/>
    <property type="evidence" value="ECO:0007669"/>
    <property type="project" value="UniProtKB-KW"/>
</dbReference>
<evidence type="ECO:0000256" key="9">
    <source>
        <dbReference type="ARBA" id="ARBA00022989"/>
    </source>
</evidence>
<dbReference type="InterPro" id="IPR011009">
    <property type="entry name" value="Kinase-like_dom_sf"/>
</dbReference>
<feature type="transmembrane region" description="Helical" evidence="13">
    <location>
        <begin position="413"/>
        <end position="436"/>
    </location>
</feature>
<keyword evidence="3" id="KW-0808">Transferase</keyword>
<dbReference type="FunFam" id="1.10.510.10:FF:000058">
    <property type="entry name" value="Receptor-like protein kinase FERONIA"/>
    <property type="match status" value="1"/>
</dbReference>
<dbReference type="FunFam" id="3.30.200.20:FF:000039">
    <property type="entry name" value="receptor-like protein kinase FERONIA"/>
    <property type="match status" value="1"/>
</dbReference>
<keyword evidence="9 13" id="KW-1133">Transmembrane helix</keyword>
<keyword evidence="11" id="KW-0325">Glycoprotein</keyword>
<comment type="subcellular location">
    <subcellularLocation>
        <location evidence="1">Membrane</location>
        <topology evidence="1">Single-pass membrane protein</topology>
    </subcellularLocation>
</comment>
<dbReference type="CDD" id="cd14066">
    <property type="entry name" value="STKc_IRAK"/>
    <property type="match status" value="1"/>
</dbReference>
<organism evidence="16 17">
    <name type="scientific">Linum trigynum</name>
    <dbReference type="NCBI Taxonomy" id="586398"/>
    <lineage>
        <taxon>Eukaryota</taxon>
        <taxon>Viridiplantae</taxon>
        <taxon>Streptophyta</taxon>
        <taxon>Embryophyta</taxon>
        <taxon>Tracheophyta</taxon>
        <taxon>Spermatophyta</taxon>
        <taxon>Magnoliopsida</taxon>
        <taxon>eudicotyledons</taxon>
        <taxon>Gunneridae</taxon>
        <taxon>Pentapetalae</taxon>
        <taxon>rosids</taxon>
        <taxon>fabids</taxon>
        <taxon>Malpighiales</taxon>
        <taxon>Linaceae</taxon>
        <taxon>Linum</taxon>
    </lineage>
</organism>
<dbReference type="PROSITE" id="PS00108">
    <property type="entry name" value="PROTEIN_KINASE_ST"/>
    <property type="match status" value="1"/>
</dbReference>
<dbReference type="GO" id="GO:0005524">
    <property type="term" value="F:ATP binding"/>
    <property type="evidence" value="ECO:0007669"/>
    <property type="project" value="UniProtKB-UniRule"/>
</dbReference>
<dbReference type="PROSITE" id="PS00107">
    <property type="entry name" value="PROTEIN_KINASE_ATP"/>
    <property type="match status" value="1"/>
</dbReference>
<dbReference type="AlphaFoldDB" id="A0AAV2EMN7"/>
<dbReference type="InterPro" id="IPR024788">
    <property type="entry name" value="Malectin-like_Carb-bd_dom"/>
</dbReference>
<keyword evidence="6 12" id="KW-0547">Nucleotide-binding</keyword>
<keyword evidence="2" id="KW-0723">Serine/threonine-protein kinase</keyword>
<dbReference type="InterPro" id="IPR000719">
    <property type="entry name" value="Prot_kinase_dom"/>
</dbReference>
<dbReference type="FunFam" id="2.60.120.430:FF:000005">
    <property type="entry name" value="Putative receptor-like protein kinase"/>
    <property type="match status" value="1"/>
</dbReference>
<evidence type="ECO:0000256" key="3">
    <source>
        <dbReference type="ARBA" id="ARBA00022679"/>
    </source>
</evidence>
<reference evidence="16 17" key="1">
    <citation type="submission" date="2024-04" db="EMBL/GenBank/DDBJ databases">
        <authorList>
            <person name="Fracassetti M."/>
        </authorList>
    </citation>
    <scope>NUCLEOTIDE SEQUENCE [LARGE SCALE GENOMIC DNA]</scope>
</reference>
<name>A0AAV2EMN7_9ROSI</name>
<keyword evidence="4 13" id="KW-0812">Transmembrane</keyword>
<evidence type="ECO:0000256" key="8">
    <source>
        <dbReference type="ARBA" id="ARBA00022840"/>
    </source>
</evidence>
<keyword evidence="7" id="KW-0418">Kinase</keyword>
<dbReference type="Gene3D" id="1.10.510.10">
    <property type="entry name" value="Transferase(Phosphotransferase) domain 1"/>
    <property type="match status" value="1"/>
</dbReference>
<evidence type="ECO:0000256" key="5">
    <source>
        <dbReference type="ARBA" id="ARBA00022729"/>
    </source>
</evidence>
<evidence type="ECO:0000256" key="6">
    <source>
        <dbReference type="ARBA" id="ARBA00022741"/>
    </source>
</evidence>
<dbReference type="EMBL" id="OZ034818">
    <property type="protein sequence ID" value="CAL1387195.1"/>
    <property type="molecule type" value="Genomic_DNA"/>
</dbReference>
<dbReference type="Proteomes" id="UP001497516">
    <property type="component" value="Chromosome 5"/>
</dbReference>
<evidence type="ECO:0000313" key="17">
    <source>
        <dbReference type="Proteomes" id="UP001497516"/>
    </source>
</evidence>
<evidence type="ECO:0000256" key="14">
    <source>
        <dbReference type="SAM" id="SignalP"/>
    </source>
</evidence>
<dbReference type="Gene3D" id="3.30.200.20">
    <property type="entry name" value="Phosphorylase Kinase, domain 1"/>
    <property type="match status" value="1"/>
</dbReference>